<gene>
    <name evidence="2" type="ORF">METZ01_LOCUS313542</name>
</gene>
<feature type="region of interest" description="Disordered" evidence="1">
    <location>
        <begin position="1"/>
        <end position="21"/>
    </location>
</feature>
<protein>
    <submittedName>
        <fullName evidence="2">Uncharacterized protein</fullName>
    </submittedName>
</protein>
<evidence type="ECO:0000256" key="1">
    <source>
        <dbReference type="SAM" id="MobiDB-lite"/>
    </source>
</evidence>
<evidence type="ECO:0000313" key="2">
    <source>
        <dbReference type="EMBL" id="SVC60688.1"/>
    </source>
</evidence>
<sequence>MSVDSATLNQNAPNNDAKHLRSKEKLNAFFTARSTGAKTAEGKARIVEALILSTAEKPVRNALKPVTSSLSYTNWKG</sequence>
<dbReference type="AlphaFoldDB" id="A0A382NJM0"/>
<name>A0A382NJM0_9ZZZZ</name>
<accession>A0A382NJM0</accession>
<reference evidence="2" key="1">
    <citation type="submission" date="2018-05" db="EMBL/GenBank/DDBJ databases">
        <authorList>
            <person name="Lanie J.A."/>
            <person name="Ng W.-L."/>
            <person name="Kazmierczak K.M."/>
            <person name="Andrzejewski T.M."/>
            <person name="Davidsen T.M."/>
            <person name="Wayne K.J."/>
            <person name="Tettelin H."/>
            <person name="Glass J.I."/>
            <person name="Rusch D."/>
            <person name="Podicherti R."/>
            <person name="Tsui H.-C.T."/>
            <person name="Winkler M.E."/>
        </authorList>
    </citation>
    <scope>NUCLEOTIDE SEQUENCE</scope>
</reference>
<dbReference type="EMBL" id="UINC01100547">
    <property type="protein sequence ID" value="SVC60688.1"/>
    <property type="molecule type" value="Genomic_DNA"/>
</dbReference>
<organism evidence="2">
    <name type="scientific">marine metagenome</name>
    <dbReference type="NCBI Taxonomy" id="408172"/>
    <lineage>
        <taxon>unclassified sequences</taxon>
        <taxon>metagenomes</taxon>
        <taxon>ecological metagenomes</taxon>
    </lineage>
</organism>
<feature type="compositionally biased region" description="Polar residues" evidence="1">
    <location>
        <begin position="1"/>
        <end position="14"/>
    </location>
</feature>
<proteinExistence type="predicted"/>